<keyword evidence="3" id="KW-1185">Reference proteome</keyword>
<dbReference type="InterPro" id="IPR041667">
    <property type="entry name" value="Cupin_8"/>
</dbReference>
<gene>
    <name evidence="2" type="ORF">B9Z65_8606</name>
</gene>
<organism evidence="2 3">
    <name type="scientific">Elsinoe australis</name>
    <dbReference type="NCBI Taxonomy" id="40998"/>
    <lineage>
        <taxon>Eukaryota</taxon>
        <taxon>Fungi</taxon>
        <taxon>Dikarya</taxon>
        <taxon>Ascomycota</taxon>
        <taxon>Pezizomycotina</taxon>
        <taxon>Dothideomycetes</taxon>
        <taxon>Dothideomycetidae</taxon>
        <taxon>Myriangiales</taxon>
        <taxon>Elsinoaceae</taxon>
        <taxon>Elsinoe</taxon>
    </lineage>
</organism>
<dbReference type="Gene3D" id="2.60.120.650">
    <property type="entry name" value="Cupin"/>
    <property type="match status" value="1"/>
</dbReference>
<accession>A0A2P7YE83</accession>
<dbReference type="PANTHER" id="PTHR12461:SF101">
    <property type="entry name" value="TRNA WYBUTOSINE-SYNTHESIZING PROTEIN 4"/>
    <property type="match status" value="1"/>
</dbReference>
<dbReference type="SMART" id="SM00558">
    <property type="entry name" value="JmjC"/>
    <property type="match status" value="1"/>
</dbReference>
<dbReference type="Pfam" id="PF13621">
    <property type="entry name" value="Cupin_8"/>
    <property type="match status" value="1"/>
</dbReference>
<dbReference type="AlphaFoldDB" id="A0A2P7YE83"/>
<proteinExistence type="predicted"/>
<sequence length="476" mass="53616">MSPVPNGTSQPTEHVAWSLAIWIQKQLLDVSEDDSIHECGNAAIDILENRPDAAKDLAYEKLHAFPFRDVPECWRRLYEEASIWIAVKHLESAKESTNGTKASGRTAAAVKRNNDGTVKSVISKAQDSPASWPTDVVKHLDMALILTGAPGRRSLIHDLFDRLEGYLNQVDPASSTSNLPERFPRKPSSTVLNHPVKRKDSISLLAFQQHLDLQGGPLVIQDIVNYWPAMELWSNPQYLYRRTLHGQRLVPVELGRSYTDTDWSQKIMPFSEYLTDHLLRPDPDQTGYLAQHDLFDQVPALVQDTITPDLCYAEPPDTVPDNIPIQQPKVDQPIRNAWLGPAGTISPLHTDPYHNILCQVVGQKYVRLYSPQETPKLYPRGVDEAGVSLENTSHVDISVARKLYPGAQRNGNADLLEPGKESNDEVAAFEELYPLFKGARYMECVLDAGECLYIPVGWWHYVESLEVSFNVSYWFN</sequence>
<comment type="caution">
    <text evidence="2">The sequence shown here is derived from an EMBL/GenBank/DDBJ whole genome shotgun (WGS) entry which is preliminary data.</text>
</comment>
<dbReference type="PANTHER" id="PTHR12461">
    <property type="entry name" value="HYPOXIA-INDUCIBLE FACTOR 1 ALPHA INHIBITOR-RELATED"/>
    <property type="match status" value="1"/>
</dbReference>
<feature type="domain" description="JmjC" evidence="1">
    <location>
        <begin position="269"/>
        <end position="476"/>
    </location>
</feature>
<dbReference type="OrthoDB" id="47172at2759"/>
<dbReference type="STRING" id="40998.A0A2P7YE83"/>
<dbReference type="EMBL" id="NHZQ01000447">
    <property type="protein sequence ID" value="PSK34280.1"/>
    <property type="molecule type" value="Genomic_DNA"/>
</dbReference>
<dbReference type="PROSITE" id="PS51184">
    <property type="entry name" value="JMJC"/>
    <property type="match status" value="1"/>
</dbReference>
<protein>
    <recommendedName>
        <fullName evidence="1">JmjC domain-containing protein</fullName>
    </recommendedName>
</protein>
<evidence type="ECO:0000259" key="1">
    <source>
        <dbReference type="PROSITE" id="PS51184"/>
    </source>
</evidence>
<name>A0A2P7YE83_9PEZI</name>
<evidence type="ECO:0000313" key="3">
    <source>
        <dbReference type="Proteomes" id="UP000243723"/>
    </source>
</evidence>
<dbReference type="Proteomes" id="UP000243723">
    <property type="component" value="Unassembled WGS sequence"/>
</dbReference>
<dbReference type="InterPro" id="IPR003347">
    <property type="entry name" value="JmjC_dom"/>
</dbReference>
<evidence type="ECO:0000313" key="2">
    <source>
        <dbReference type="EMBL" id="PSK34280.1"/>
    </source>
</evidence>
<reference evidence="2 3" key="1">
    <citation type="submission" date="2017-05" db="EMBL/GenBank/DDBJ databases">
        <title>Draft genome sequence of Elsinoe australis.</title>
        <authorList>
            <person name="Cheng Q."/>
        </authorList>
    </citation>
    <scope>NUCLEOTIDE SEQUENCE [LARGE SCALE GENOMIC DNA]</scope>
    <source>
        <strain evidence="2 3">NL1</strain>
    </source>
</reference>
<dbReference type="SUPFAM" id="SSF51197">
    <property type="entry name" value="Clavaminate synthase-like"/>
    <property type="match status" value="1"/>
</dbReference>